<accession>A0A2X0PHS6</accession>
<protein>
    <submittedName>
        <fullName evidence="2">BQ5605_C034g11336 protein</fullName>
    </submittedName>
</protein>
<evidence type="ECO:0000256" key="1">
    <source>
        <dbReference type="SAM" id="MobiDB-lite"/>
    </source>
</evidence>
<organism evidence="2 3">
    <name type="scientific">Microbotryum silenes-dioicae</name>
    <dbReference type="NCBI Taxonomy" id="796604"/>
    <lineage>
        <taxon>Eukaryota</taxon>
        <taxon>Fungi</taxon>
        <taxon>Dikarya</taxon>
        <taxon>Basidiomycota</taxon>
        <taxon>Pucciniomycotina</taxon>
        <taxon>Microbotryomycetes</taxon>
        <taxon>Microbotryales</taxon>
        <taxon>Microbotryaceae</taxon>
        <taxon>Microbotryum</taxon>
    </lineage>
</organism>
<gene>
    <name evidence="2" type="primary">BQ5605_C034g11336</name>
    <name evidence="2" type="ORF">BQ5605_C034G11336</name>
</gene>
<reference evidence="2 3" key="1">
    <citation type="submission" date="2016-11" db="EMBL/GenBank/DDBJ databases">
        <authorList>
            <person name="Jaros S."/>
            <person name="Januszkiewicz K."/>
            <person name="Wedrychowicz H."/>
        </authorList>
    </citation>
    <scope>NUCLEOTIDE SEQUENCE [LARGE SCALE GENOMIC DNA]</scope>
</reference>
<evidence type="ECO:0000313" key="2">
    <source>
        <dbReference type="EMBL" id="SGZ00275.1"/>
    </source>
</evidence>
<dbReference type="EMBL" id="FQNC01000065">
    <property type="protein sequence ID" value="SGZ00275.1"/>
    <property type="molecule type" value="Genomic_DNA"/>
</dbReference>
<sequence>MELRSRRIAVDGRPLTRSASRNTPKTPYANPACKQPSFEHHPILTPISEASIELDEPLASWRPPRRSEQQCSKRIGIVQGPWHNHSCWLDSALVGLLSVATGLKEWLMHMDCLFITNPSMCAKLETEETFALQGWTLALEIWSLIREYTQLAYDYDSKPVKDASDAYFKLRERIISLVIILSKERKSYYTTPLKRGQYSNPSSWLVSLYTFTVDHIPIPIPRDHLPTSSARAQIETHFQRAGYSSACQCVQIEILPRRHFIVDWPVLLSSLNLSEPTLSEVFGSLVGQPTMADIVSITSLPRVLVFNINNQYPRHEQPPRELRLAVSGQMELVWSIRSEVRHILSGEHFATDAIVGYGEEAARYHFDAMRERESYDFLPSFNALLDQQWHELWGLYYDSEALTDLPSKVSTMPLDGSFDEGKGVWKMQDASVLFEGFKSVSQRTFDVAMLKTTKRDRSVSTLQRCDLLGQLCSSGRSC</sequence>
<feature type="compositionally biased region" description="Basic and acidic residues" evidence="1">
    <location>
        <begin position="1"/>
        <end position="10"/>
    </location>
</feature>
<proteinExistence type="predicted"/>
<dbReference type="Proteomes" id="UP000249464">
    <property type="component" value="Unassembled WGS sequence"/>
</dbReference>
<feature type="region of interest" description="Disordered" evidence="1">
    <location>
        <begin position="1"/>
        <end position="37"/>
    </location>
</feature>
<evidence type="ECO:0000313" key="3">
    <source>
        <dbReference type="Proteomes" id="UP000249464"/>
    </source>
</evidence>
<dbReference type="AlphaFoldDB" id="A0A2X0PHS6"/>
<name>A0A2X0PHS6_9BASI</name>
<keyword evidence="3" id="KW-1185">Reference proteome</keyword>